<name>A0A0D6JDM0_9HYPH</name>
<evidence type="ECO:0000259" key="7">
    <source>
        <dbReference type="Pfam" id="PF17827"/>
    </source>
</evidence>
<dbReference type="InterPro" id="IPR007848">
    <property type="entry name" value="Small_mtfrase_dom"/>
</dbReference>
<comment type="catalytic activity">
    <reaction evidence="5">
        <text>L-glutaminyl-[peptide chain release factor] + S-adenosyl-L-methionine = N(5)-methyl-L-glutaminyl-[peptide chain release factor] + S-adenosyl-L-homocysteine + H(+)</text>
        <dbReference type="Rhea" id="RHEA:42896"/>
        <dbReference type="Rhea" id="RHEA-COMP:10271"/>
        <dbReference type="Rhea" id="RHEA-COMP:10272"/>
        <dbReference type="ChEBI" id="CHEBI:15378"/>
        <dbReference type="ChEBI" id="CHEBI:30011"/>
        <dbReference type="ChEBI" id="CHEBI:57856"/>
        <dbReference type="ChEBI" id="CHEBI:59789"/>
        <dbReference type="ChEBI" id="CHEBI:61891"/>
        <dbReference type="EC" id="2.1.1.297"/>
    </reaction>
</comment>
<feature type="domain" description="Methyltransferase small" evidence="6">
    <location>
        <begin position="132"/>
        <end position="208"/>
    </location>
</feature>
<evidence type="ECO:0000256" key="4">
    <source>
        <dbReference type="ARBA" id="ARBA00022691"/>
    </source>
</evidence>
<dbReference type="PANTHER" id="PTHR18895">
    <property type="entry name" value="HEMK METHYLTRANSFERASE"/>
    <property type="match status" value="1"/>
</dbReference>
<dbReference type="Proteomes" id="UP000033187">
    <property type="component" value="Chromosome 1"/>
</dbReference>
<evidence type="ECO:0000313" key="8">
    <source>
        <dbReference type="EMBL" id="CPR17447.1"/>
    </source>
</evidence>
<dbReference type="KEGG" id="fiy:BN1229_v1_1256"/>
<dbReference type="NCBIfam" id="TIGR00536">
    <property type="entry name" value="hemK_fam"/>
    <property type="match status" value="1"/>
</dbReference>
<dbReference type="EC" id="2.1.1.297" evidence="1"/>
<dbReference type="PANTHER" id="PTHR18895:SF74">
    <property type="entry name" value="MTRF1L RELEASE FACTOR GLUTAMINE METHYLTRANSFERASE"/>
    <property type="match status" value="1"/>
</dbReference>
<accession>A0A0D6JDM0</accession>
<dbReference type="InterPro" id="IPR004556">
    <property type="entry name" value="HemK-like"/>
</dbReference>
<keyword evidence="2 8" id="KW-0489">Methyltransferase</keyword>
<evidence type="ECO:0000256" key="3">
    <source>
        <dbReference type="ARBA" id="ARBA00022679"/>
    </source>
</evidence>
<keyword evidence="3 8" id="KW-0808">Transferase</keyword>
<dbReference type="InterPro" id="IPR050320">
    <property type="entry name" value="N5-glutamine_MTase"/>
</dbReference>
<dbReference type="GO" id="GO:0032259">
    <property type="term" value="P:methylation"/>
    <property type="evidence" value="ECO:0007669"/>
    <property type="project" value="UniProtKB-KW"/>
</dbReference>
<dbReference type="CDD" id="cd02440">
    <property type="entry name" value="AdoMet_MTases"/>
    <property type="match status" value="1"/>
</dbReference>
<evidence type="ECO:0000313" key="9">
    <source>
        <dbReference type="Proteomes" id="UP000033187"/>
    </source>
</evidence>
<dbReference type="InterPro" id="IPR040758">
    <property type="entry name" value="PrmC_N"/>
</dbReference>
<gene>
    <name evidence="8" type="primary">prmC</name>
    <name evidence="8" type="ORF">YBN1229_v1_1256</name>
</gene>
<proteinExistence type="predicted"/>
<dbReference type="AlphaFoldDB" id="A0A0D6JDM0"/>
<dbReference type="SUPFAM" id="SSF53335">
    <property type="entry name" value="S-adenosyl-L-methionine-dependent methyltransferases"/>
    <property type="match status" value="1"/>
</dbReference>
<keyword evidence="9" id="KW-1185">Reference proteome</keyword>
<dbReference type="RefSeq" id="WP_052743731.1">
    <property type="nucleotide sequence ID" value="NZ_LN829118.1"/>
</dbReference>
<dbReference type="NCBIfam" id="TIGR03534">
    <property type="entry name" value="RF_mod_PrmC"/>
    <property type="match status" value="1"/>
</dbReference>
<protein>
    <recommendedName>
        <fullName evidence="1">peptide chain release factor N(5)-glutamine methyltransferase</fullName>
        <ecNumber evidence="1">2.1.1.297</ecNumber>
    </recommendedName>
</protein>
<dbReference type="InterPro" id="IPR019874">
    <property type="entry name" value="RF_methyltr_PrmC"/>
</dbReference>
<dbReference type="KEGG" id="fil:BN1229_v1_1258"/>
<evidence type="ECO:0000256" key="1">
    <source>
        <dbReference type="ARBA" id="ARBA00012771"/>
    </source>
</evidence>
<dbReference type="Pfam" id="PF05175">
    <property type="entry name" value="MTS"/>
    <property type="match status" value="1"/>
</dbReference>
<organism evidence="8 9">
    <name type="scientific">Candidatus Filomicrobium marinum</name>
    <dbReference type="NCBI Taxonomy" id="1608628"/>
    <lineage>
        <taxon>Bacteria</taxon>
        <taxon>Pseudomonadati</taxon>
        <taxon>Pseudomonadota</taxon>
        <taxon>Alphaproteobacteria</taxon>
        <taxon>Hyphomicrobiales</taxon>
        <taxon>Hyphomicrobiaceae</taxon>
        <taxon>Filomicrobium</taxon>
    </lineage>
</organism>
<dbReference type="InterPro" id="IPR029063">
    <property type="entry name" value="SAM-dependent_MTases_sf"/>
</dbReference>
<evidence type="ECO:0000256" key="2">
    <source>
        <dbReference type="ARBA" id="ARBA00022603"/>
    </source>
</evidence>
<evidence type="ECO:0000259" key="6">
    <source>
        <dbReference type="Pfam" id="PF05175"/>
    </source>
</evidence>
<evidence type="ECO:0000256" key="5">
    <source>
        <dbReference type="ARBA" id="ARBA00048391"/>
    </source>
</evidence>
<reference evidence="9" key="1">
    <citation type="submission" date="2015-02" db="EMBL/GenBank/DDBJ databases">
        <authorList>
            <person name="Chooi Y.-H."/>
        </authorList>
    </citation>
    <scope>NUCLEOTIDE SEQUENCE [LARGE SCALE GENOMIC DNA]</scope>
    <source>
        <strain evidence="9">strain Y</strain>
    </source>
</reference>
<dbReference type="GO" id="GO:0102559">
    <property type="term" value="F:peptide chain release factor N(5)-glutamine methyltransferase activity"/>
    <property type="evidence" value="ECO:0007669"/>
    <property type="project" value="UniProtKB-EC"/>
</dbReference>
<sequence length="297" mass="32092">MPEASMRSGHKFAAEDSLVDAVVRSAAMLAGFDEPRREARRLVAAAAEMDAAQLIAAPDSKLGAPAALRLDEILVRRLAHEPLSRILGSREFFGREFALSSETLDPRPDTEVLIEAAKELAHEEGWYDRPFHLIDVGTGTGILAITMLAEFSNATALATDISAQALATAQSNAERLGVADRIRFLEARSLKGVEGSFDLLMSNPPYIVSADIGTLDAEVRLYDPLAALDGGPDGLQVYREIVADLSHSVPQGWALFEVGADQASDVAGLLKGQEVRELRMWKDLGNHTRCVAGRTQF</sequence>
<dbReference type="Gene3D" id="1.10.8.10">
    <property type="entry name" value="DNA helicase RuvA subunit, C-terminal domain"/>
    <property type="match status" value="1"/>
</dbReference>
<dbReference type="Pfam" id="PF17827">
    <property type="entry name" value="PrmC_N"/>
    <property type="match status" value="1"/>
</dbReference>
<dbReference type="Gene3D" id="3.40.50.150">
    <property type="entry name" value="Vaccinia Virus protein VP39"/>
    <property type="match status" value="1"/>
</dbReference>
<dbReference type="EMBL" id="LN829119">
    <property type="protein sequence ID" value="CPR17447.1"/>
    <property type="molecule type" value="Genomic_DNA"/>
</dbReference>
<feature type="domain" description="Release factor glutamine methyltransferase N-terminal" evidence="7">
    <location>
        <begin position="30"/>
        <end position="88"/>
    </location>
</feature>
<keyword evidence="4" id="KW-0949">S-adenosyl-L-methionine</keyword>